<dbReference type="AlphaFoldDB" id="A0A401S697"/>
<comment type="caution">
    <text evidence="1">The sequence shown here is derived from an EMBL/GenBank/DDBJ whole genome shotgun (WGS) entry which is preliminary data.</text>
</comment>
<accession>A0A401S697</accession>
<organism evidence="1 2">
    <name type="scientific">Chiloscyllium punctatum</name>
    <name type="common">Brownbanded bambooshark</name>
    <name type="synonym">Hemiscyllium punctatum</name>
    <dbReference type="NCBI Taxonomy" id="137246"/>
    <lineage>
        <taxon>Eukaryota</taxon>
        <taxon>Metazoa</taxon>
        <taxon>Chordata</taxon>
        <taxon>Craniata</taxon>
        <taxon>Vertebrata</taxon>
        <taxon>Chondrichthyes</taxon>
        <taxon>Elasmobranchii</taxon>
        <taxon>Galeomorphii</taxon>
        <taxon>Galeoidea</taxon>
        <taxon>Orectolobiformes</taxon>
        <taxon>Hemiscylliidae</taxon>
        <taxon>Chiloscyllium</taxon>
    </lineage>
</organism>
<reference evidence="1 2" key="1">
    <citation type="journal article" date="2018" name="Nat. Ecol. Evol.">
        <title>Shark genomes provide insights into elasmobranch evolution and the origin of vertebrates.</title>
        <authorList>
            <person name="Hara Y"/>
            <person name="Yamaguchi K"/>
            <person name="Onimaru K"/>
            <person name="Kadota M"/>
            <person name="Koyanagi M"/>
            <person name="Keeley SD"/>
            <person name="Tatsumi K"/>
            <person name="Tanaka K"/>
            <person name="Motone F"/>
            <person name="Kageyama Y"/>
            <person name="Nozu R"/>
            <person name="Adachi N"/>
            <person name="Nishimura O"/>
            <person name="Nakagawa R"/>
            <person name="Tanegashima C"/>
            <person name="Kiyatake I"/>
            <person name="Matsumoto R"/>
            <person name="Murakumo K"/>
            <person name="Nishida K"/>
            <person name="Terakita A"/>
            <person name="Kuratani S"/>
            <person name="Sato K"/>
            <person name="Hyodo S Kuraku.S."/>
        </authorList>
    </citation>
    <scope>NUCLEOTIDE SEQUENCE [LARGE SCALE GENOMIC DNA]</scope>
</reference>
<proteinExistence type="predicted"/>
<protein>
    <submittedName>
        <fullName evidence="1">Uncharacterized protein</fullName>
    </submittedName>
</protein>
<dbReference type="EMBL" id="BEZZ01000104">
    <property type="protein sequence ID" value="GCC25912.1"/>
    <property type="molecule type" value="Genomic_DNA"/>
</dbReference>
<name>A0A401S697_CHIPU</name>
<dbReference type="Proteomes" id="UP000287033">
    <property type="component" value="Unassembled WGS sequence"/>
</dbReference>
<sequence>MDRLKSTLALRTNGFFCTPPRGMAAPFRYSARPCRHSPRQPEAHLPFARRAELSFAGRKETFSSLAPITYGR</sequence>
<evidence type="ECO:0000313" key="2">
    <source>
        <dbReference type="Proteomes" id="UP000287033"/>
    </source>
</evidence>
<keyword evidence="2" id="KW-1185">Reference proteome</keyword>
<evidence type="ECO:0000313" key="1">
    <source>
        <dbReference type="EMBL" id="GCC25912.1"/>
    </source>
</evidence>
<gene>
    <name evidence="1" type="ORF">chiPu_0004324</name>
</gene>